<evidence type="ECO:0000256" key="8">
    <source>
        <dbReference type="HAMAP-Rule" id="MF_00260"/>
    </source>
</evidence>
<keyword evidence="6 8" id="KW-0627">Porphyrin biosynthesis</keyword>
<dbReference type="InterPro" id="IPR036803">
    <property type="entry name" value="Porphobilinogen_deaminase_C_sf"/>
</dbReference>
<comment type="miscellaneous">
    <text evidence="8">The porphobilinogen subunits are added to the dipyrromethane group.</text>
</comment>
<dbReference type="FunFam" id="3.40.190.10:FF:000005">
    <property type="entry name" value="Porphobilinogen deaminase"/>
    <property type="match status" value="1"/>
</dbReference>
<feature type="domain" description="Porphobilinogen deaminase C-terminal" evidence="10">
    <location>
        <begin position="225"/>
        <end position="290"/>
    </location>
</feature>
<dbReference type="PANTHER" id="PTHR11557:SF0">
    <property type="entry name" value="PORPHOBILINOGEN DEAMINASE"/>
    <property type="match status" value="1"/>
</dbReference>
<dbReference type="InterPro" id="IPR022417">
    <property type="entry name" value="Porphobilin_deaminase_N"/>
</dbReference>
<comment type="similarity">
    <text evidence="3 8">Belongs to the HMBS family.</text>
</comment>
<comment type="catalytic activity">
    <reaction evidence="7 8">
        <text>4 porphobilinogen + H2O = hydroxymethylbilane + 4 NH4(+)</text>
        <dbReference type="Rhea" id="RHEA:13185"/>
        <dbReference type="ChEBI" id="CHEBI:15377"/>
        <dbReference type="ChEBI" id="CHEBI:28938"/>
        <dbReference type="ChEBI" id="CHEBI:57845"/>
        <dbReference type="ChEBI" id="CHEBI:58126"/>
        <dbReference type="EC" id="2.5.1.61"/>
    </reaction>
</comment>
<dbReference type="SUPFAM" id="SSF53850">
    <property type="entry name" value="Periplasmic binding protein-like II"/>
    <property type="match status" value="1"/>
</dbReference>
<dbReference type="Gene3D" id="3.40.190.10">
    <property type="entry name" value="Periplasmic binding protein-like II"/>
    <property type="match status" value="2"/>
</dbReference>
<evidence type="ECO:0000259" key="10">
    <source>
        <dbReference type="Pfam" id="PF03900"/>
    </source>
</evidence>
<dbReference type="NCBIfam" id="TIGR00212">
    <property type="entry name" value="hemC"/>
    <property type="match status" value="1"/>
</dbReference>
<gene>
    <name evidence="8" type="primary">hemC</name>
    <name evidence="11" type="ORF">CHL78_016380</name>
</gene>
<reference evidence="11 12" key="1">
    <citation type="journal article" date="2017" name="Genome Announc.">
        <title>Draft Genome Sequence of Romboutsia weinsteinii sp. nov. Strain CCRI-19649(T) Isolated from Surface Water.</title>
        <authorList>
            <person name="Maheux A.F."/>
            <person name="Boudreau D.K."/>
            <person name="Berube E."/>
            <person name="Boissinot M."/>
            <person name="Cantin P."/>
            <person name="Raymond F."/>
            <person name="Corbeil J."/>
            <person name="Omar R.F."/>
            <person name="Bergeron M.G."/>
        </authorList>
    </citation>
    <scope>NUCLEOTIDE SEQUENCE [LARGE SCALE GENOMIC DNA]</scope>
    <source>
        <strain evidence="11 12">CCRI-19649</strain>
    </source>
</reference>
<dbReference type="EC" id="2.5.1.61" evidence="8"/>
<proteinExistence type="inferred from homology"/>
<keyword evidence="5 8" id="KW-0808">Transferase</keyword>
<dbReference type="GO" id="GO:0004418">
    <property type="term" value="F:hydroxymethylbilane synthase activity"/>
    <property type="evidence" value="ECO:0007669"/>
    <property type="project" value="UniProtKB-UniRule"/>
</dbReference>
<dbReference type="PRINTS" id="PR00151">
    <property type="entry name" value="PORPHBDMNASE"/>
</dbReference>
<evidence type="ECO:0000256" key="3">
    <source>
        <dbReference type="ARBA" id="ARBA00005638"/>
    </source>
</evidence>
<dbReference type="InterPro" id="IPR022418">
    <property type="entry name" value="Porphobilinogen_deaminase_C"/>
</dbReference>
<dbReference type="FunFam" id="3.40.190.10:FF:000004">
    <property type="entry name" value="Porphobilinogen deaminase"/>
    <property type="match status" value="1"/>
</dbReference>
<dbReference type="InterPro" id="IPR000860">
    <property type="entry name" value="HemC"/>
</dbReference>
<dbReference type="PROSITE" id="PS00533">
    <property type="entry name" value="PORPHOBILINOGEN_DEAM"/>
    <property type="match status" value="1"/>
</dbReference>
<evidence type="ECO:0000256" key="5">
    <source>
        <dbReference type="ARBA" id="ARBA00022679"/>
    </source>
</evidence>
<dbReference type="SUPFAM" id="SSF54782">
    <property type="entry name" value="Porphobilinogen deaminase (hydroxymethylbilane synthase), C-terminal domain"/>
    <property type="match status" value="1"/>
</dbReference>
<dbReference type="AlphaFoldDB" id="A0A371IZ89"/>
<dbReference type="PIRSF" id="PIRSF001438">
    <property type="entry name" value="4pyrrol_synth_OHMeBilane_synth"/>
    <property type="match status" value="1"/>
</dbReference>
<dbReference type="OrthoDB" id="9810298at2"/>
<comment type="pathway">
    <text evidence="2">Porphyrin-containing compound metabolism; protoporphyrin-IX biosynthesis; coproporphyrinogen-III from 5-aminolevulinate: step 2/4.</text>
</comment>
<evidence type="ECO:0000313" key="11">
    <source>
        <dbReference type="EMBL" id="RDY25784.1"/>
    </source>
</evidence>
<evidence type="ECO:0000256" key="7">
    <source>
        <dbReference type="ARBA" id="ARBA00048169"/>
    </source>
</evidence>
<evidence type="ECO:0000256" key="2">
    <source>
        <dbReference type="ARBA" id="ARBA00004735"/>
    </source>
</evidence>
<dbReference type="Pfam" id="PF01379">
    <property type="entry name" value="Porphobil_deam"/>
    <property type="match status" value="1"/>
</dbReference>
<evidence type="ECO:0000313" key="12">
    <source>
        <dbReference type="Proteomes" id="UP000215694"/>
    </source>
</evidence>
<comment type="function">
    <text evidence="1 8">Tetrapolymerization of the monopyrrole PBG into the hydroxymethylbilane pre-uroporphyrinogen in several discrete steps.</text>
</comment>
<comment type="caution">
    <text evidence="11">The sequence shown here is derived from an EMBL/GenBank/DDBJ whole genome shotgun (WGS) entry which is preliminary data.</text>
</comment>
<evidence type="ECO:0000256" key="1">
    <source>
        <dbReference type="ARBA" id="ARBA00002869"/>
    </source>
</evidence>
<dbReference type="InterPro" id="IPR022419">
    <property type="entry name" value="Porphobilin_deaminase_cofac_BS"/>
</dbReference>
<dbReference type="GO" id="GO:0005737">
    <property type="term" value="C:cytoplasm"/>
    <property type="evidence" value="ECO:0007669"/>
    <property type="project" value="UniProtKB-UniRule"/>
</dbReference>
<comment type="subunit">
    <text evidence="4 8">Monomer.</text>
</comment>
<dbReference type="RefSeq" id="WP_094368147.1">
    <property type="nucleotide sequence ID" value="NZ_NOJY02000047.1"/>
</dbReference>
<evidence type="ECO:0000256" key="6">
    <source>
        <dbReference type="ARBA" id="ARBA00023244"/>
    </source>
</evidence>
<feature type="domain" description="Porphobilinogen deaminase N-terminal" evidence="9">
    <location>
        <begin position="3"/>
        <end position="211"/>
    </location>
</feature>
<dbReference type="PANTHER" id="PTHR11557">
    <property type="entry name" value="PORPHOBILINOGEN DEAMINASE"/>
    <property type="match status" value="1"/>
</dbReference>
<dbReference type="GO" id="GO:0006782">
    <property type="term" value="P:protoporphyrinogen IX biosynthetic process"/>
    <property type="evidence" value="ECO:0007669"/>
    <property type="project" value="UniProtKB-UniRule"/>
</dbReference>
<dbReference type="Gene3D" id="3.30.160.40">
    <property type="entry name" value="Porphobilinogen deaminase, C-terminal domain"/>
    <property type="match status" value="1"/>
</dbReference>
<protein>
    <recommendedName>
        <fullName evidence="8">Porphobilinogen deaminase</fullName>
        <shortName evidence="8">PBG</shortName>
        <ecNumber evidence="8">2.5.1.61</ecNumber>
    </recommendedName>
    <alternativeName>
        <fullName evidence="8">Hydroxymethylbilane synthase</fullName>
        <shortName evidence="8">HMBS</shortName>
    </alternativeName>
    <alternativeName>
        <fullName evidence="8">Pre-uroporphyrinogen synthase</fullName>
    </alternativeName>
</protein>
<accession>A0A371IZ89</accession>
<dbReference type="Proteomes" id="UP000215694">
    <property type="component" value="Unassembled WGS sequence"/>
</dbReference>
<evidence type="ECO:0000256" key="4">
    <source>
        <dbReference type="ARBA" id="ARBA00011245"/>
    </source>
</evidence>
<evidence type="ECO:0000259" key="9">
    <source>
        <dbReference type="Pfam" id="PF01379"/>
    </source>
</evidence>
<dbReference type="EMBL" id="NOJY02000047">
    <property type="protein sequence ID" value="RDY25784.1"/>
    <property type="molecule type" value="Genomic_DNA"/>
</dbReference>
<dbReference type="CDD" id="cd13646">
    <property type="entry name" value="PBP2_EcHMBS_like"/>
    <property type="match status" value="1"/>
</dbReference>
<dbReference type="HAMAP" id="MF_00260">
    <property type="entry name" value="Porphobil_deam"/>
    <property type="match status" value="1"/>
</dbReference>
<name>A0A371IZ89_9FIRM</name>
<dbReference type="Pfam" id="PF03900">
    <property type="entry name" value="Porphobil_deamC"/>
    <property type="match status" value="1"/>
</dbReference>
<feature type="modified residue" description="S-(dipyrrolylmethanemethyl)cysteine" evidence="8">
    <location>
        <position position="240"/>
    </location>
</feature>
<keyword evidence="12" id="KW-1185">Reference proteome</keyword>
<sequence length="313" mass="35003">MKVVVGTRGSKLALTQTNWVIDQLKKNYPNVEFELKVIKTKGDIIQHMSLDKIGDKGLFVKEIEQQLLEKEIDMAVHSMKDMPSILPDGLKFANIPKREDPRDVLILKDGYTSLEDLPKGSIIGTGSKRRKYQLLRQRPDLKIVPIRGNIDTRIKKIKEENLDGIVLAASGILRAGMEEYISCYLPVDVMIPAPSQGALAIEIREEDLEVENIIKSFRDETTEIQVSAERAFLEGINGSCHIPIGAYCQVYGENISLVGLFGDEDGKNIVVKKIEGKTSAAREVGLELARIIAKERRDYDRESILSGSGAWRL</sequence>
<organism evidence="11 12">
    <name type="scientific">Romboutsia weinsteinii</name>
    <dbReference type="NCBI Taxonomy" id="2020949"/>
    <lineage>
        <taxon>Bacteria</taxon>
        <taxon>Bacillati</taxon>
        <taxon>Bacillota</taxon>
        <taxon>Clostridia</taxon>
        <taxon>Peptostreptococcales</taxon>
        <taxon>Peptostreptococcaceae</taxon>
        <taxon>Romboutsia</taxon>
    </lineage>
</organism>
<comment type="cofactor">
    <cofactor evidence="8">
        <name>dipyrromethane</name>
        <dbReference type="ChEBI" id="CHEBI:60342"/>
    </cofactor>
    <text evidence="8">Binds 1 dipyrromethane group covalently.</text>
</comment>